<feature type="transmembrane region" description="Helical" evidence="1">
    <location>
        <begin position="12"/>
        <end position="32"/>
    </location>
</feature>
<keyword evidence="3" id="KW-1185">Reference proteome</keyword>
<evidence type="ECO:0000256" key="1">
    <source>
        <dbReference type="SAM" id="Phobius"/>
    </source>
</evidence>
<evidence type="ECO:0000313" key="3">
    <source>
        <dbReference type="Proteomes" id="UP001063166"/>
    </source>
</evidence>
<dbReference type="EMBL" id="BRPK01000018">
    <property type="protein sequence ID" value="GLB44672.1"/>
    <property type="molecule type" value="Genomic_DNA"/>
</dbReference>
<protein>
    <submittedName>
        <fullName evidence="2">Expressed protein</fullName>
    </submittedName>
</protein>
<accession>A0A9P3Q0L9</accession>
<comment type="caution">
    <text evidence="2">The sequence shown here is derived from an EMBL/GenBank/DDBJ whole genome shotgun (WGS) entry which is preliminary data.</text>
</comment>
<organism evidence="2 3">
    <name type="scientific">Lyophyllum shimeji</name>
    <name type="common">Hon-shimeji</name>
    <name type="synonym">Tricholoma shimeji</name>
    <dbReference type="NCBI Taxonomy" id="47721"/>
    <lineage>
        <taxon>Eukaryota</taxon>
        <taxon>Fungi</taxon>
        <taxon>Dikarya</taxon>
        <taxon>Basidiomycota</taxon>
        <taxon>Agaricomycotina</taxon>
        <taxon>Agaricomycetes</taxon>
        <taxon>Agaricomycetidae</taxon>
        <taxon>Agaricales</taxon>
        <taxon>Tricholomatineae</taxon>
        <taxon>Lyophyllaceae</taxon>
        <taxon>Lyophyllum</taxon>
    </lineage>
</organism>
<dbReference type="Proteomes" id="UP001063166">
    <property type="component" value="Unassembled WGS sequence"/>
</dbReference>
<reference evidence="2" key="1">
    <citation type="submission" date="2022-07" db="EMBL/GenBank/DDBJ databases">
        <title>The genome of Lyophyllum shimeji provides insight into the initial evolution of ectomycorrhizal fungal genome.</title>
        <authorList>
            <person name="Kobayashi Y."/>
            <person name="Shibata T."/>
            <person name="Hirakawa H."/>
            <person name="Shigenobu S."/>
            <person name="Nishiyama T."/>
            <person name="Yamada A."/>
            <person name="Hasebe M."/>
            <person name="Kawaguchi M."/>
        </authorList>
    </citation>
    <scope>NUCLEOTIDE SEQUENCE</scope>
    <source>
        <strain evidence="2">AT787</strain>
    </source>
</reference>
<evidence type="ECO:0000313" key="2">
    <source>
        <dbReference type="EMBL" id="GLB44672.1"/>
    </source>
</evidence>
<sequence length="260" mass="29450">MTFVLPRLRRPRLIHAILGGTLFFLYFLWFHWCTRTRPSLQPYLPSEITSTPPAGPARILLVSALLPPGQPKYPLDYYHYWLTHFLGPTGVRCDVYFYTTPSLEPFLSSLNHPLKLTIDTAYATPFDLPLLAPHKESCEGGGAWRRGCGVLPLFEVPSRKEYPWTPEQGSVDVDSSEGTFFSDAHDYYLSTAPPLAFPLPPTRVTVFLGLSLTVPSVTAIPLNRQRPKPYQYPLLPLPRPFFRRYRTPPHAAPPASFLAR</sequence>
<proteinExistence type="predicted"/>
<keyword evidence="1" id="KW-1133">Transmembrane helix</keyword>
<name>A0A9P3Q0L9_LYOSH</name>
<keyword evidence="1" id="KW-0472">Membrane</keyword>
<dbReference type="AlphaFoldDB" id="A0A9P3Q0L9"/>
<gene>
    <name evidence="2" type="ORF">LshimejAT787_1800090</name>
</gene>
<keyword evidence="1" id="KW-0812">Transmembrane</keyword>